<dbReference type="CDD" id="cd00075">
    <property type="entry name" value="HATPase"/>
    <property type="match status" value="1"/>
</dbReference>
<sequence length="140" mass="15404">MQQVQIQTIMTLQTPFVFAAANQLKQVFINVLKNAIESMPNGGNVYVSVENTEDTVVVRIQDEGPGIRQEWLNRLGEPFYTTKEKGTGLGLMVSYNIVKDHNGEIRVSSSPTTGTCIEIVLPTAHNSHVPETTMLSEPSS</sequence>
<keyword evidence="4" id="KW-0547">Nucleotide-binding</keyword>
<evidence type="ECO:0000259" key="8">
    <source>
        <dbReference type="PROSITE" id="PS50109"/>
    </source>
</evidence>
<evidence type="ECO:0000313" key="10">
    <source>
        <dbReference type="Proteomes" id="UP001164803"/>
    </source>
</evidence>
<keyword evidence="6 9" id="KW-0067">ATP-binding</keyword>
<accession>A0ABY6Z6V0</accession>
<keyword evidence="5" id="KW-0418">Kinase</keyword>
<dbReference type="PANTHER" id="PTHR43065:SF34">
    <property type="entry name" value="SPORULATION KINASE A"/>
    <property type="match status" value="1"/>
</dbReference>
<evidence type="ECO:0000256" key="3">
    <source>
        <dbReference type="ARBA" id="ARBA00022679"/>
    </source>
</evidence>
<evidence type="ECO:0000256" key="4">
    <source>
        <dbReference type="ARBA" id="ARBA00022741"/>
    </source>
</evidence>
<comment type="catalytic activity">
    <reaction evidence="1">
        <text>ATP + protein L-histidine = ADP + protein N-phospho-L-histidine.</text>
        <dbReference type="EC" id="2.7.13.3"/>
    </reaction>
</comment>
<reference evidence="9" key="1">
    <citation type="submission" date="2022-08" db="EMBL/GenBank/DDBJ databases">
        <title>Alicyclobacillus dauci DSM2870, complete genome.</title>
        <authorList>
            <person name="Wang Q."/>
            <person name="Cai R."/>
            <person name="Wang Z."/>
        </authorList>
    </citation>
    <scope>NUCLEOTIDE SEQUENCE</scope>
    <source>
        <strain evidence="9">DSM 28700</strain>
    </source>
</reference>
<keyword evidence="10" id="KW-1185">Reference proteome</keyword>
<dbReference type="Pfam" id="PF02518">
    <property type="entry name" value="HATPase_c"/>
    <property type="match status" value="1"/>
</dbReference>
<dbReference type="InterPro" id="IPR004358">
    <property type="entry name" value="Sig_transdc_His_kin-like_C"/>
</dbReference>
<evidence type="ECO:0000256" key="7">
    <source>
        <dbReference type="ARBA" id="ARBA00023012"/>
    </source>
</evidence>
<dbReference type="PROSITE" id="PS50109">
    <property type="entry name" value="HIS_KIN"/>
    <property type="match status" value="1"/>
</dbReference>
<proteinExistence type="predicted"/>
<dbReference type="RefSeq" id="WP_268046045.1">
    <property type="nucleotide sequence ID" value="NZ_CP104064.1"/>
</dbReference>
<gene>
    <name evidence="9" type="ORF">NZD86_08315</name>
</gene>
<organism evidence="9 10">
    <name type="scientific">Alicyclobacillus dauci</name>
    <dbReference type="NCBI Taxonomy" id="1475485"/>
    <lineage>
        <taxon>Bacteria</taxon>
        <taxon>Bacillati</taxon>
        <taxon>Bacillota</taxon>
        <taxon>Bacilli</taxon>
        <taxon>Bacillales</taxon>
        <taxon>Alicyclobacillaceae</taxon>
        <taxon>Alicyclobacillus</taxon>
    </lineage>
</organism>
<evidence type="ECO:0000313" key="9">
    <source>
        <dbReference type="EMBL" id="WAH38470.1"/>
    </source>
</evidence>
<evidence type="ECO:0000256" key="1">
    <source>
        <dbReference type="ARBA" id="ARBA00000085"/>
    </source>
</evidence>
<dbReference type="InterPro" id="IPR003594">
    <property type="entry name" value="HATPase_dom"/>
</dbReference>
<dbReference type="GO" id="GO:0005524">
    <property type="term" value="F:ATP binding"/>
    <property type="evidence" value="ECO:0007669"/>
    <property type="project" value="UniProtKB-KW"/>
</dbReference>
<dbReference type="InterPro" id="IPR036890">
    <property type="entry name" value="HATPase_C_sf"/>
</dbReference>
<protein>
    <recommendedName>
        <fullName evidence="2">histidine kinase</fullName>
        <ecNumber evidence="2">2.7.13.3</ecNumber>
    </recommendedName>
</protein>
<dbReference type="InterPro" id="IPR005467">
    <property type="entry name" value="His_kinase_dom"/>
</dbReference>
<dbReference type="PRINTS" id="PR00344">
    <property type="entry name" value="BCTRLSENSOR"/>
</dbReference>
<dbReference type="EC" id="2.7.13.3" evidence="2"/>
<name>A0ABY6Z6V0_9BACL</name>
<evidence type="ECO:0000256" key="6">
    <source>
        <dbReference type="ARBA" id="ARBA00022840"/>
    </source>
</evidence>
<dbReference type="EMBL" id="CP104064">
    <property type="protein sequence ID" value="WAH38470.1"/>
    <property type="molecule type" value="Genomic_DNA"/>
</dbReference>
<dbReference type="SUPFAM" id="SSF55874">
    <property type="entry name" value="ATPase domain of HSP90 chaperone/DNA topoisomerase II/histidine kinase"/>
    <property type="match status" value="1"/>
</dbReference>
<dbReference type="Proteomes" id="UP001164803">
    <property type="component" value="Chromosome"/>
</dbReference>
<evidence type="ECO:0000256" key="5">
    <source>
        <dbReference type="ARBA" id="ARBA00022777"/>
    </source>
</evidence>
<feature type="domain" description="Histidine kinase" evidence="8">
    <location>
        <begin position="1"/>
        <end position="125"/>
    </location>
</feature>
<dbReference type="SMART" id="SM00387">
    <property type="entry name" value="HATPase_c"/>
    <property type="match status" value="1"/>
</dbReference>
<dbReference type="PANTHER" id="PTHR43065">
    <property type="entry name" value="SENSOR HISTIDINE KINASE"/>
    <property type="match status" value="1"/>
</dbReference>
<evidence type="ECO:0000256" key="2">
    <source>
        <dbReference type="ARBA" id="ARBA00012438"/>
    </source>
</evidence>
<dbReference type="Gene3D" id="3.30.565.10">
    <property type="entry name" value="Histidine kinase-like ATPase, C-terminal domain"/>
    <property type="match status" value="1"/>
</dbReference>
<keyword evidence="3" id="KW-0808">Transferase</keyword>
<keyword evidence="7" id="KW-0902">Two-component regulatory system</keyword>